<dbReference type="EMBL" id="JBHUFU010000002">
    <property type="protein sequence ID" value="MFD1828868.1"/>
    <property type="molecule type" value="Genomic_DNA"/>
</dbReference>
<gene>
    <name evidence="2" type="ORF">ACFSJS_04210</name>
</gene>
<comment type="caution">
    <text evidence="2">The sequence shown here is derived from an EMBL/GenBank/DDBJ whole genome shotgun (WGS) entry which is preliminary data.</text>
</comment>
<evidence type="ECO:0000313" key="2">
    <source>
        <dbReference type="EMBL" id="MFD1828868.1"/>
    </source>
</evidence>
<proteinExistence type="predicted"/>
<reference evidence="3" key="1">
    <citation type="journal article" date="2019" name="Int. J. Syst. Evol. Microbiol.">
        <title>The Global Catalogue of Microorganisms (GCM) 10K type strain sequencing project: providing services to taxonomists for standard genome sequencing and annotation.</title>
        <authorList>
            <consortium name="The Broad Institute Genomics Platform"/>
            <consortium name="The Broad Institute Genome Sequencing Center for Infectious Disease"/>
            <person name="Wu L."/>
            <person name="Ma J."/>
        </authorList>
    </citation>
    <scope>NUCLEOTIDE SEQUENCE [LARGE SCALE GENOMIC DNA]</scope>
    <source>
        <strain evidence="3">CGMCC 4.7455</strain>
    </source>
</reference>
<dbReference type="Proteomes" id="UP001597365">
    <property type="component" value="Unassembled WGS sequence"/>
</dbReference>
<keyword evidence="3" id="KW-1185">Reference proteome</keyword>
<keyword evidence="1" id="KW-0472">Membrane</keyword>
<feature type="transmembrane region" description="Helical" evidence="1">
    <location>
        <begin position="12"/>
        <end position="34"/>
    </location>
</feature>
<dbReference type="RefSeq" id="WP_380896852.1">
    <property type="nucleotide sequence ID" value="NZ_JBHUFU010000002.1"/>
</dbReference>
<evidence type="ECO:0008006" key="4">
    <source>
        <dbReference type="Google" id="ProtNLM"/>
    </source>
</evidence>
<sequence length="155" mass="16024">MLIATDTGQGPLHWLLLLAGPPAVLALSVPVARLARRGRRGDRGSAWAAGAFALLAAAAACYTVGLFTVLRLESAYHTCTYERFRFPDGAGIPRLTGAEDSLLPLGSVCVWEDGTVLDRVPAFVNPALALLTAAAAVCAALALDRGRRARGAAGG</sequence>
<keyword evidence="1" id="KW-1133">Transmembrane helix</keyword>
<accession>A0ABW4PDU5</accession>
<organism evidence="2 3">
    <name type="scientific">Streptomyces desertarenae</name>
    <dbReference type="NCBI Taxonomy" id="2666184"/>
    <lineage>
        <taxon>Bacteria</taxon>
        <taxon>Bacillati</taxon>
        <taxon>Actinomycetota</taxon>
        <taxon>Actinomycetes</taxon>
        <taxon>Kitasatosporales</taxon>
        <taxon>Streptomycetaceae</taxon>
        <taxon>Streptomyces</taxon>
    </lineage>
</organism>
<feature type="transmembrane region" description="Helical" evidence="1">
    <location>
        <begin position="46"/>
        <end position="67"/>
    </location>
</feature>
<evidence type="ECO:0000256" key="1">
    <source>
        <dbReference type="SAM" id="Phobius"/>
    </source>
</evidence>
<evidence type="ECO:0000313" key="3">
    <source>
        <dbReference type="Proteomes" id="UP001597365"/>
    </source>
</evidence>
<keyword evidence="1" id="KW-0812">Transmembrane</keyword>
<feature type="transmembrane region" description="Helical" evidence="1">
    <location>
        <begin position="123"/>
        <end position="143"/>
    </location>
</feature>
<protein>
    <recommendedName>
        <fullName evidence="4">Integral membrane protein</fullName>
    </recommendedName>
</protein>
<name>A0ABW4PDU5_9ACTN</name>